<name>A0A151T4G9_CAJCA</name>
<dbReference type="AlphaFoldDB" id="A0A151T4G9"/>
<dbReference type="Proteomes" id="UP000075243">
    <property type="component" value="Chromosome 8"/>
</dbReference>
<reference evidence="1 2" key="1">
    <citation type="journal article" date="2012" name="Nat. Biotechnol.">
        <title>Draft genome sequence of pigeonpea (Cajanus cajan), an orphan legume crop of resource-poor farmers.</title>
        <authorList>
            <person name="Varshney R.K."/>
            <person name="Chen W."/>
            <person name="Li Y."/>
            <person name="Bharti A.K."/>
            <person name="Saxena R.K."/>
            <person name="Schlueter J.A."/>
            <person name="Donoghue M.T."/>
            <person name="Azam S."/>
            <person name="Fan G."/>
            <person name="Whaley A.M."/>
            <person name="Farmer A.D."/>
            <person name="Sheridan J."/>
            <person name="Iwata A."/>
            <person name="Tuteja R."/>
            <person name="Penmetsa R.V."/>
            <person name="Wu W."/>
            <person name="Upadhyaya H.D."/>
            <person name="Yang S.P."/>
            <person name="Shah T."/>
            <person name="Saxena K.B."/>
            <person name="Michael T."/>
            <person name="McCombie W.R."/>
            <person name="Yang B."/>
            <person name="Zhang G."/>
            <person name="Yang H."/>
            <person name="Wang J."/>
            <person name="Spillane C."/>
            <person name="Cook D.R."/>
            <person name="May G.D."/>
            <person name="Xu X."/>
            <person name="Jackson S.A."/>
        </authorList>
    </citation>
    <scope>NUCLEOTIDE SEQUENCE [LARGE SCALE GENOMIC DNA]</scope>
    <source>
        <strain evidence="2">cv. Asha</strain>
    </source>
</reference>
<protein>
    <submittedName>
        <fullName evidence="1">Uncharacterized protein</fullName>
    </submittedName>
</protein>
<dbReference type="InterPro" id="IPR032567">
    <property type="entry name" value="RTL1-rel"/>
</dbReference>
<dbReference type="OMA" id="THDHHIT"/>
<organism evidence="1 2">
    <name type="scientific">Cajanus cajan</name>
    <name type="common">Pigeon pea</name>
    <name type="synonym">Cajanus indicus</name>
    <dbReference type="NCBI Taxonomy" id="3821"/>
    <lineage>
        <taxon>Eukaryota</taxon>
        <taxon>Viridiplantae</taxon>
        <taxon>Streptophyta</taxon>
        <taxon>Embryophyta</taxon>
        <taxon>Tracheophyta</taxon>
        <taxon>Spermatophyta</taxon>
        <taxon>Magnoliopsida</taxon>
        <taxon>eudicotyledons</taxon>
        <taxon>Gunneridae</taxon>
        <taxon>Pentapetalae</taxon>
        <taxon>rosids</taxon>
        <taxon>fabids</taxon>
        <taxon>Fabales</taxon>
        <taxon>Fabaceae</taxon>
        <taxon>Papilionoideae</taxon>
        <taxon>50 kb inversion clade</taxon>
        <taxon>NPAAA clade</taxon>
        <taxon>indigoferoid/millettioid clade</taxon>
        <taxon>Phaseoleae</taxon>
        <taxon>Cajanus</taxon>
    </lineage>
</organism>
<dbReference type="Gene3D" id="3.10.10.10">
    <property type="entry name" value="HIV Type 1 Reverse Transcriptase, subunit A, domain 1"/>
    <property type="match status" value="1"/>
</dbReference>
<dbReference type="Gramene" id="C.cajan_15968.t">
    <property type="protein sequence ID" value="C.cajan_15968.t.cds1"/>
    <property type="gene ID" value="C.cajan_15968"/>
</dbReference>
<evidence type="ECO:0000313" key="1">
    <source>
        <dbReference type="EMBL" id="KYP61921.1"/>
    </source>
</evidence>
<keyword evidence="2" id="KW-1185">Reference proteome</keyword>
<gene>
    <name evidence="1" type="ORF">KK1_016435</name>
</gene>
<sequence>MQHHNAIASCHLIFTHRLDDNTHNLELHLPPTLNPEIKTLISNHTSIFSKPTGLPPIRTHDHHITLLPHTPPINVKPYRYPHTQKDAMSTHIIQDLLTQGLIIPSHSPFTSPVLLVHKKDGT</sequence>
<dbReference type="SUPFAM" id="SSF56672">
    <property type="entry name" value="DNA/RNA polymerases"/>
    <property type="match status" value="1"/>
</dbReference>
<dbReference type="PANTHER" id="PTHR15503:SF22">
    <property type="entry name" value="TRANSPOSON TY3-I GAG POLYPROTEIN"/>
    <property type="match status" value="1"/>
</dbReference>
<evidence type="ECO:0000313" key="2">
    <source>
        <dbReference type="Proteomes" id="UP000075243"/>
    </source>
</evidence>
<dbReference type="PANTHER" id="PTHR15503">
    <property type="entry name" value="LDOC1 RELATED"/>
    <property type="match status" value="1"/>
</dbReference>
<proteinExistence type="predicted"/>
<accession>A0A151T4G9</accession>
<dbReference type="InterPro" id="IPR043502">
    <property type="entry name" value="DNA/RNA_pol_sf"/>
</dbReference>
<dbReference type="EMBL" id="CM003610">
    <property type="protein sequence ID" value="KYP61921.1"/>
    <property type="molecule type" value="Genomic_DNA"/>
</dbReference>